<keyword evidence="6 15" id="KW-0686">Riboflavin biosynthesis</keyword>
<dbReference type="GO" id="GO:0008703">
    <property type="term" value="F:5-amino-6-(5-phosphoribosylamino)uracil reductase activity"/>
    <property type="evidence" value="ECO:0007669"/>
    <property type="project" value="UniProtKB-EC"/>
</dbReference>
<dbReference type="GO" id="GO:0008270">
    <property type="term" value="F:zinc ion binding"/>
    <property type="evidence" value="ECO:0007669"/>
    <property type="project" value="InterPro"/>
</dbReference>
<dbReference type="SUPFAM" id="SSF53597">
    <property type="entry name" value="Dihydrofolate reductase-like"/>
    <property type="match status" value="1"/>
</dbReference>
<feature type="binding site" evidence="18">
    <location>
        <position position="83"/>
    </location>
    <ligand>
        <name>Zn(2+)</name>
        <dbReference type="ChEBI" id="CHEBI:29105"/>
        <note>catalytic</note>
    </ligand>
</feature>
<keyword evidence="7 15" id="KW-0479">Metal-binding</keyword>
<dbReference type="InterPro" id="IPR016192">
    <property type="entry name" value="APOBEC/CMP_deaminase_Zn-bd"/>
</dbReference>
<comment type="similarity">
    <text evidence="4 15">In the N-terminal section; belongs to the cytidine and deoxycytidylate deaminase family.</text>
</comment>
<dbReference type="NCBIfam" id="TIGR00227">
    <property type="entry name" value="ribD_Cterm"/>
    <property type="match status" value="1"/>
</dbReference>
<feature type="binding site" evidence="17">
    <location>
        <position position="195"/>
    </location>
    <ligand>
        <name>NADP(+)</name>
        <dbReference type="ChEBI" id="CHEBI:58349"/>
    </ligand>
</feature>
<feature type="binding site" evidence="17">
    <location>
        <position position="169"/>
    </location>
    <ligand>
        <name>NADP(+)</name>
        <dbReference type="ChEBI" id="CHEBI:58349"/>
    </ligand>
</feature>
<dbReference type="PROSITE" id="PS51747">
    <property type="entry name" value="CYT_DCMP_DEAMINASES_2"/>
    <property type="match status" value="1"/>
</dbReference>
<feature type="binding site" evidence="17">
    <location>
        <position position="167"/>
    </location>
    <ligand>
        <name>substrate</name>
    </ligand>
</feature>
<protein>
    <recommendedName>
        <fullName evidence="15">Riboflavin biosynthesis protein RibD</fullName>
    </recommendedName>
    <domain>
        <recommendedName>
            <fullName evidence="15">Diaminohydroxyphosphoribosylaminopyrimidine deaminase</fullName>
            <shortName evidence="15">DRAP deaminase</shortName>
            <ecNumber evidence="15">3.5.4.26</ecNumber>
        </recommendedName>
        <alternativeName>
            <fullName evidence="15">Riboflavin-specific deaminase</fullName>
        </alternativeName>
    </domain>
    <domain>
        <recommendedName>
            <fullName evidence="15">5-amino-6-(5-phosphoribosylamino)uracil reductase</fullName>
            <ecNumber evidence="15">1.1.1.193</ecNumber>
        </recommendedName>
        <alternativeName>
            <fullName evidence="15">HTP reductase</fullName>
        </alternativeName>
    </domain>
</protein>
<dbReference type="NCBIfam" id="TIGR00326">
    <property type="entry name" value="eubact_ribD"/>
    <property type="match status" value="1"/>
</dbReference>
<dbReference type="EC" id="3.5.4.26" evidence="15"/>
<feature type="binding site" evidence="17">
    <location>
        <position position="203"/>
    </location>
    <ligand>
        <name>substrate</name>
    </ligand>
</feature>
<evidence type="ECO:0000256" key="1">
    <source>
        <dbReference type="ARBA" id="ARBA00002151"/>
    </source>
</evidence>
<comment type="catalytic activity">
    <reaction evidence="14 15">
        <text>2,5-diamino-6-hydroxy-4-(5-phosphoribosylamino)-pyrimidine + H2O + H(+) = 5-amino-6-(5-phospho-D-ribosylamino)uracil + NH4(+)</text>
        <dbReference type="Rhea" id="RHEA:21868"/>
        <dbReference type="ChEBI" id="CHEBI:15377"/>
        <dbReference type="ChEBI" id="CHEBI:15378"/>
        <dbReference type="ChEBI" id="CHEBI:28938"/>
        <dbReference type="ChEBI" id="CHEBI:58453"/>
        <dbReference type="ChEBI" id="CHEBI:58614"/>
        <dbReference type="EC" id="3.5.4.26"/>
    </reaction>
</comment>
<accession>A0A4U9RU41</accession>
<comment type="pathway">
    <text evidence="3 15">Cofactor biosynthesis; riboflavin biosynthesis; 5-amino-6-(D-ribitylamino)uracil from GTP: step 3/4.</text>
</comment>
<feature type="binding site" evidence="18">
    <location>
        <position position="49"/>
    </location>
    <ligand>
        <name>Zn(2+)</name>
        <dbReference type="ChEBI" id="CHEBI:29105"/>
        <note>catalytic</note>
    </ligand>
</feature>
<comment type="function">
    <text evidence="1 15">Converts 2,5-diamino-6-(ribosylamino)-4(3h)-pyrimidinone 5'-phosphate into 5-amino-6-(ribosylamino)-2,4(1h,3h)-pyrimidinedione 5'-phosphate.</text>
</comment>
<dbReference type="KEGG" id="hhw:NCTC503_02609"/>
<keyword evidence="21" id="KW-1185">Reference proteome</keyword>
<dbReference type="GO" id="GO:0050661">
    <property type="term" value="F:NADP binding"/>
    <property type="evidence" value="ECO:0007669"/>
    <property type="project" value="InterPro"/>
</dbReference>
<dbReference type="GO" id="GO:0009231">
    <property type="term" value="P:riboflavin biosynthetic process"/>
    <property type="evidence" value="ECO:0007669"/>
    <property type="project" value="UniProtKB-UniPathway"/>
</dbReference>
<dbReference type="FunFam" id="3.40.140.10:FF:000025">
    <property type="entry name" value="Riboflavin biosynthesis protein RibD"/>
    <property type="match status" value="1"/>
</dbReference>
<evidence type="ECO:0000256" key="9">
    <source>
        <dbReference type="ARBA" id="ARBA00022833"/>
    </source>
</evidence>
<keyword evidence="8 15" id="KW-0378">Hydrolase</keyword>
<comment type="similarity">
    <text evidence="5 15">In the C-terminal section; belongs to the HTP reductase family.</text>
</comment>
<dbReference type="Pfam" id="PF00383">
    <property type="entry name" value="dCMP_cyt_deam_1"/>
    <property type="match status" value="1"/>
</dbReference>
<evidence type="ECO:0000256" key="3">
    <source>
        <dbReference type="ARBA" id="ARBA00004910"/>
    </source>
</evidence>
<comment type="pathway">
    <text evidence="2 15">Cofactor biosynthesis; riboflavin biosynthesis; 5-amino-6-(D-ribitylamino)uracil from GTP: step 2/4.</text>
</comment>
<keyword evidence="9 15" id="KW-0862">Zinc</keyword>
<evidence type="ECO:0000256" key="17">
    <source>
        <dbReference type="PIRSR" id="PIRSR006769-2"/>
    </source>
</evidence>
<comment type="cofactor">
    <cofactor evidence="15 18">
        <name>Zn(2+)</name>
        <dbReference type="ChEBI" id="CHEBI:29105"/>
    </cofactor>
    <text evidence="15 18">Binds 1 zinc ion.</text>
</comment>
<gene>
    <name evidence="20" type="primary">ribD</name>
    <name evidence="20" type="ORF">NCTC503_02609</name>
</gene>
<keyword evidence="11 15" id="KW-0560">Oxidoreductase</keyword>
<evidence type="ECO:0000256" key="4">
    <source>
        <dbReference type="ARBA" id="ARBA00005259"/>
    </source>
</evidence>
<name>A0A4U9RU41_HATHI</name>
<evidence type="ECO:0000256" key="11">
    <source>
        <dbReference type="ARBA" id="ARBA00023002"/>
    </source>
</evidence>
<evidence type="ECO:0000256" key="7">
    <source>
        <dbReference type="ARBA" id="ARBA00022723"/>
    </source>
</evidence>
<evidence type="ECO:0000256" key="12">
    <source>
        <dbReference type="ARBA" id="ARBA00023268"/>
    </source>
</evidence>
<feature type="binding site" evidence="17">
    <location>
        <position position="153"/>
    </location>
    <ligand>
        <name>NADP(+)</name>
        <dbReference type="ChEBI" id="CHEBI:58349"/>
    </ligand>
</feature>
<proteinExistence type="inferred from homology"/>
<feature type="binding site" evidence="17">
    <location>
        <position position="292"/>
    </location>
    <ligand>
        <name>substrate</name>
    </ligand>
</feature>
<dbReference type="PIRSF" id="PIRSF006769">
    <property type="entry name" value="RibD"/>
    <property type="match status" value="1"/>
</dbReference>
<evidence type="ECO:0000259" key="19">
    <source>
        <dbReference type="PROSITE" id="PS51747"/>
    </source>
</evidence>
<keyword evidence="10 15" id="KW-0521">NADP</keyword>
<dbReference type="InterPro" id="IPR016193">
    <property type="entry name" value="Cytidine_deaminase-like"/>
</dbReference>
<dbReference type="EMBL" id="LR590481">
    <property type="protein sequence ID" value="VTQ95942.1"/>
    <property type="molecule type" value="Genomic_DNA"/>
</dbReference>
<dbReference type="GO" id="GO:0008835">
    <property type="term" value="F:diaminohydroxyphosphoribosylaminopyrimidine deaminase activity"/>
    <property type="evidence" value="ECO:0007669"/>
    <property type="project" value="UniProtKB-EC"/>
</dbReference>
<dbReference type="CDD" id="cd01284">
    <property type="entry name" value="Riboflavin_deaminase-reductase"/>
    <property type="match status" value="1"/>
</dbReference>
<dbReference type="Pfam" id="PF01872">
    <property type="entry name" value="RibD_C"/>
    <property type="match status" value="1"/>
</dbReference>
<dbReference type="PROSITE" id="PS00903">
    <property type="entry name" value="CYT_DCMP_DEAMINASES_1"/>
    <property type="match status" value="1"/>
</dbReference>
<dbReference type="InterPro" id="IPR050765">
    <property type="entry name" value="Riboflavin_Biosynth_HTPR"/>
</dbReference>
<feature type="binding site" evidence="17">
    <location>
        <position position="183"/>
    </location>
    <ligand>
        <name>substrate</name>
    </ligand>
</feature>
<dbReference type="InterPro" id="IPR024072">
    <property type="entry name" value="DHFR-like_dom_sf"/>
</dbReference>
<feature type="binding site" evidence="17">
    <location>
        <position position="220"/>
    </location>
    <ligand>
        <name>NADP(+)</name>
        <dbReference type="ChEBI" id="CHEBI:58349"/>
    </ligand>
</feature>
<evidence type="ECO:0000256" key="10">
    <source>
        <dbReference type="ARBA" id="ARBA00022857"/>
    </source>
</evidence>
<sequence>MDEYYMKIALDLANKGRGKVNPNPMVGAIIVKDNRIIASGYHKEYGKAHAEVDAINNAIDDVTGATMYVNLEPCFHYGKTGPCVDKIIEKKISRVVIGMVDPNPMVSGKGITKLKEAGIEVVVGVLEKESIKLNEVFIKYITHKKPFVILKTATSLDSKIATISGESKWITGEESRIDVHKLRGEVSGIMVGIDTIIKDNPQLTCRVKDTINPIRIIVDSHLRIPMESKVLQGINKAKTIIATTEKADKCKLSTLTNLGVKVLIVKSKYERVDLQDLMIKLGELRIDSILLEGGSTLNFSALDECIVDKIQIYIAPKIIGGEKAKTSIGGRGITLLKDAYKVKNLTSSFTGEDILLEGYIEGGRV</sequence>
<feature type="domain" description="CMP/dCMP-type deaminase" evidence="19">
    <location>
        <begin position="1"/>
        <end position="122"/>
    </location>
</feature>
<dbReference type="InterPro" id="IPR002125">
    <property type="entry name" value="CMP_dCMP_dom"/>
</dbReference>
<dbReference type="RefSeq" id="WP_138211103.1">
    <property type="nucleotide sequence ID" value="NZ_CBCRUQ010000006.1"/>
</dbReference>
<evidence type="ECO:0000256" key="2">
    <source>
        <dbReference type="ARBA" id="ARBA00004882"/>
    </source>
</evidence>
<dbReference type="EC" id="1.1.1.193" evidence="15"/>
<dbReference type="AlphaFoldDB" id="A0A4U9RU41"/>
<dbReference type="InterPro" id="IPR002734">
    <property type="entry name" value="RibDG_C"/>
</dbReference>
<feature type="binding site" evidence="17">
    <location>
        <begin position="294"/>
        <end position="300"/>
    </location>
    <ligand>
        <name>NADP(+)</name>
        <dbReference type="ChEBI" id="CHEBI:58349"/>
    </ligand>
</feature>
<feature type="active site" description="Proton donor" evidence="16">
    <location>
        <position position="51"/>
    </location>
</feature>
<evidence type="ECO:0000313" key="21">
    <source>
        <dbReference type="Proteomes" id="UP000308489"/>
    </source>
</evidence>
<organism evidence="20 21">
    <name type="scientific">Hathewaya histolytica</name>
    <name type="common">Clostridium histolyticum</name>
    <dbReference type="NCBI Taxonomy" id="1498"/>
    <lineage>
        <taxon>Bacteria</taxon>
        <taxon>Bacillati</taxon>
        <taxon>Bacillota</taxon>
        <taxon>Clostridia</taxon>
        <taxon>Eubacteriales</taxon>
        <taxon>Clostridiaceae</taxon>
        <taxon>Hathewaya</taxon>
    </lineage>
</organism>
<evidence type="ECO:0000256" key="6">
    <source>
        <dbReference type="ARBA" id="ARBA00022619"/>
    </source>
</evidence>
<reference evidence="20 21" key="1">
    <citation type="submission" date="2019-05" db="EMBL/GenBank/DDBJ databases">
        <authorList>
            <consortium name="Pathogen Informatics"/>
        </authorList>
    </citation>
    <scope>NUCLEOTIDE SEQUENCE [LARGE SCALE GENOMIC DNA]</scope>
    <source>
        <strain evidence="20 21">NCTC503</strain>
    </source>
</reference>
<feature type="binding site" evidence="17">
    <location>
        <position position="199"/>
    </location>
    <ligand>
        <name>NADP(+)</name>
        <dbReference type="ChEBI" id="CHEBI:58349"/>
    </ligand>
</feature>
<dbReference type="UniPathway" id="UPA00275">
    <property type="reaction ID" value="UER00401"/>
</dbReference>
<feature type="binding site" evidence="18">
    <location>
        <position position="74"/>
    </location>
    <ligand>
        <name>Zn(2+)</name>
        <dbReference type="ChEBI" id="CHEBI:29105"/>
        <note>catalytic</note>
    </ligand>
</feature>
<dbReference type="Gene3D" id="3.40.140.10">
    <property type="entry name" value="Cytidine Deaminase, domain 2"/>
    <property type="match status" value="1"/>
</dbReference>
<dbReference type="PANTHER" id="PTHR38011:SF7">
    <property type="entry name" value="2,5-DIAMINO-6-RIBOSYLAMINO-4(3H)-PYRIMIDINONE 5'-PHOSPHATE REDUCTASE"/>
    <property type="match status" value="1"/>
</dbReference>
<evidence type="ECO:0000256" key="18">
    <source>
        <dbReference type="PIRSR" id="PIRSR006769-3"/>
    </source>
</evidence>
<dbReference type="InterPro" id="IPR011549">
    <property type="entry name" value="RibD_C"/>
</dbReference>
<evidence type="ECO:0000256" key="15">
    <source>
        <dbReference type="PIRNR" id="PIRNR006769"/>
    </source>
</evidence>
<evidence type="ECO:0000256" key="8">
    <source>
        <dbReference type="ARBA" id="ARBA00022801"/>
    </source>
</evidence>
<evidence type="ECO:0000256" key="16">
    <source>
        <dbReference type="PIRSR" id="PIRSR006769-1"/>
    </source>
</evidence>
<dbReference type="Gene3D" id="3.40.430.10">
    <property type="entry name" value="Dihydrofolate Reductase, subunit A"/>
    <property type="match status" value="1"/>
</dbReference>
<feature type="binding site" evidence="17">
    <location>
        <position position="206"/>
    </location>
    <ligand>
        <name>substrate</name>
    </ligand>
</feature>
<dbReference type="PANTHER" id="PTHR38011">
    <property type="entry name" value="DIHYDROFOLATE REDUCTASE FAMILY PROTEIN (AFU_ORTHOLOGUE AFUA_8G06820)"/>
    <property type="match status" value="1"/>
</dbReference>
<dbReference type="SUPFAM" id="SSF53927">
    <property type="entry name" value="Cytidine deaminase-like"/>
    <property type="match status" value="1"/>
</dbReference>
<dbReference type="OrthoDB" id="9800865at2"/>
<evidence type="ECO:0000256" key="13">
    <source>
        <dbReference type="ARBA" id="ARBA00049861"/>
    </source>
</evidence>
<evidence type="ECO:0000256" key="5">
    <source>
        <dbReference type="ARBA" id="ARBA00007417"/>
    </source>
</evidence>
<dbReference type="InterPro" id="IPR004794">
    <property type="entry name" value="Eubact_RibD"/>
</dbReference>
<evidence type="ECO:0000256" key="14">
    <source>
        <dbReference type="ARBA" id="ARBA00049886"/>
    </source>
</evidence>
<dbReference type="Proteomes" id="UP000308489">
    <property type="component" value="Chromosome 1"/>
</dbReference>
<evidence type="ECO:0000313" key="20">
    <source>
        <dbReference type="EMBL" id="VTQ95942.1"/>
    </source>
</evidence>
<comment type="catalytic activity">
    <reaction evidence="13 15">
        <text>5-amino-6-(5-phospho-D-ribitylamino)uracil + NADP(+) = 5-amino-6-(5-phospho-D-ribosylamino)uracil + NADPH + H(+)</text>
        <dbReference type="Rhea" id="RHEA:17845"/>
        <dbReference type="ChEBI" id="CHEBI:15378"/>
        <dbReference type="ChEBI" id="CHEBI:57783"/>
        <dbReference type="ChEBI" id="CHEBI:58349"/>
        <dbReference type="ChEBI" id="CHEBI:58421"/>
        <dbReference type="ChEBI" id="CHEBI:58453"/>
        <dbReference type="EC" id="1.1.1.193"/>
    </reaction>
</comment>
<keyword evidence="12" id="KW-0511">Multifunctional enzyme</keyword>